<dbReference type="InterPro" id="IPR036034">
    <property type="entry name" value="PDZ_sf"/>
</dbReference>
<dbReference type="OrthoDB" id="3521766at2"/>
<sequence>MSKVAFFLFLLIYSFPTFAQDGFQFKNGANKVSIPFQLINNLVFIPLNVNGVELTFLLDSGVEETVLFSLEDKKEVSLKNIEKVRLMGLGSEEAIEGLKSEGNILDVKGMRSIKHLLYIILDQDFNMSSHVGIPVNGIIGYPFFKDNLVEINYDKKKVFFYKDTKKNRKRIERKYNKVAISIERAKPYLTSMVVIDSVKVAAKLLVDVGNSDAIWLFENTSKHIYVPEKNFEDYLGKGFSGDVMGNRARINEFGISEFKFSNPIAAFPDSSSLRHVKMVSDRVGSVGGDILKRFSVVFDYRNENMFLRKNKNFDDPFHYNRSGIEISHIGEEWVQETVHLQAIPVVVDHMMTRKDKTVSNLKYKFQLKPIYEIAHLRKNSPAKNSGLQKGDIIKTVNGMQAYKYTLQKLNSLLRSEYEKWITIEVERKSQILKFKFQLKDIL</sequence>
<evidence type="ECO:0000259" key="3">
    <source>
        <dbReference type="PROSITE" id="PS50175"/>
    </source>
</evidence>
<dbReference type="Proteomes" id="UP000198569">
    <property type="component" value="Unassembled WGS sequence"/>
</dbReference>
<dbReference type="InterPro" id="IPR021109">
    <property type="entry name" value="Peptidase_aspartic_dom_sf"/>
</dbReference>
<keyword evidence="2" id="KW-0732">Signal</keyword>
<keyword evidence="1" id="KW-0378">Hydrolase</keyword>
<dbReference type="GO" id="GO:0006508">
    <property type="term" value="P:proteolysis"/>
    <property type="evidence" value="ECO:0007669"/>
    <property type="project" value="UniProtKB-KW"/>
</dbReference>
<evidence type="ECO:0000256" key="1">
    <source>
        <dbReference type="ARBA" id="ARBA00022801"/>
    </source>
</evidence>
<dbReference type="GO" id="GO:0004190">
    <property type="term" value="F:aspartic-type endopeptidase activity"/>
    <property type="evidence" value="ECO:0007669"/>
    <property type="project" value="InterPro"/>
</dbReference>
<dbReference type="SUPFAM" id="SSF50156">
    <property type="entry name" value="PDZ domain-like"/>
    <property type="match status" value="1"/>
</dbReference>
<keyword evidence="5" id="KW-1185">Reference proteome</keyword>
<dbReference type="STRING" id="229203.SAMN05444338_105202"/>
<dbReference type="Gene3D" id="2.40.70.10">
    <property type="entry name" value="Acid Proteases"/>
    <property type="match status" value="1"/>
</dbReference>
<feature type="signal peptide" evidence="2">
    <location>
        <begin position="1"/>
        <end position="19"/>
    </location>
</feature>
<evidence type="ECO:0000313" key="5">
    <source>
        <dbReference type="Proteomes" id="UP000198569"/>
    </source>
</evidence>
<feature type="chain" id="PRO_5011690662" evidence="2">
    <location>
        <begin position="20"/>
        <end position="442"/>
    </location>
</feature>
<dbReference type="InterPro" id="IPR001995">
    <property type="entry name" value="Peptidase_A2_cat"/>
</dbReference>
<gene>
    <name evidence="4" type="ORF">SAMN05444338_105202</name>
</gene>
<dbReference type="RefSeq" id="WP_091431168.1">
    <property type="nucleotide sequence ID" value="NZ_FNMV01000005.1"/>
</dbReference>
<dbReference type="Gene3D" id="2.30.42.10">
    <property type="match status" value="1"/>
</dbReference>
<reference evidence="5" key="1">
    <citation type="submission" date="2016-10" db="EMBL/GenBank/DDBJ databases">
        <authorList>
            <person name="Varghese N."/>
            <person name="Submissions S."/>
        </authorList>
    </citation>
    <scope>NUCLEOTIDE SEQUENCE [LARGE SCALE GENOMIC DNA]</scope>
    <source>
        <strain evidence="5">DSM 15718</strain>
    </source>
</reference>
<proteinExistence type="predicted"/>
<accession>A0A1H2XCJ2</accession>
<organism evidence="4 5">
    <name type="scientific">Flavobacterium degerlachei</name>
    <dbReference type="NCBI Taxonomy" id="229203"/>
    <lineage>
        <taxon>Bacteria</taxon>
        <taxon>Pseudomonadati</taxon>
        <taxon>Bacteroidota</taxon>
        <taxon>Flavobacteriia</taxon>
        <taxon>Flavobacteriales</taxon>
        <taxon>Flavobacteriaceae</taxon>
        <taxon>Flavobacterium</taxon>
    </lineage>
</organism>
<dbReference type="AlphaFoldDB" id="A0A1H2XCJ2"/>
<evidence type="ECO:0000256" key="2">
    <source>
        <dbReference type="SAM" id="SignalP"/>
    </source>
</evidence>
<evidence type="ECO:0000313" key="4">
    <source>
        <dbReference type="EMBL" id="SDW90164.1"/>
    </source>
</evidence>
<name>A0A1H2XCJ2_9FLAO</name>
<protein>
    <submittedName>
        <fullName evidence="4">Aspartyl protease</fullName>
    </submittedName>
</protein>
<keyword evidence="4" id="KW-0645">Protease</keyword>
<dbReference type="PROSITE" id="PS50175">
    <property type="entry name" value="ASP_PROT_RETROV"/>
    <property type="match status" value="1"/>
</dbReference>
<feature type="domain" description="Peptidase A2" evidence="3">
    <location>
        <begin position="54"/>
        <end position="91"/>
    </location>
</feature>
<dbReference type="EMBL" id="FNMV01000005">
    <property type="protein sequence ID" value="SDW90164.1"/>
    <property type="molecule type" value="Genomic_DNA"/>
</dbReference>